<feature type="compositionally biased region" description="Low complexity" evidence="1">
    <location>
        <begin position="30"/>
        <end position="45"/>
    </location>
</feature>
<gene>
    <name evidence="3" type="ORF">BDW47DRAFT_120483</name>
</gene>
<dbReference type="InterPro" id="IPR057684">
    <property type="entry name" value="DUF7924"/>
</dbReference>
<protein>
    <recommendedName>
        <fullName evidence="2">DUF7924 domain-containing protein</fullName>
    </recommendedName>
</protein>
<dbReference type="RefSeq" id="XP_024668282.1">
    <property type="nucleotide sequence ID" value="XM_024815492.1"/>
</dbReference>
<feature type="region of interest" description="Disordered" evidence="1">
    <location>
        <begin position="1"/>
        <end position="52"/>
    </location>
</feature>
<evidence type="ECO:0000313" key="3">
    <source>
        <dbReference type="EMBL" id="PLB34270.1"/>
    </source>
</evidence>
<keyword evidence="4" id="KW-1185">Reference proteome</keyword>
<dbReference type="OrthoDB" id="5372703at2759"/>
<dbReference type="GeneID" id="36522652"/>
<evidence type="ECO:0000313" key="4">
    <source>
        <dbReference type="Proteomes" id="UP000234585"/>
    </source>
</evidence>
<feature type="domain" description="DUF7924" evidence="2">
    <location>
        <begin position="213"/>
        <end position="393"/>
    </location>
</feature>
<dbReference type="Pfam" id="PF25545">
    <property type="entry name" value="DUF7924"/>
    <property type="match status" value="1"/>
</dbReference>
<accession>A0A2I2F0W1</accession>
<dbReference type="AlphaFoldDB" id="A0A2I2F0W1"/>
<dbReference type="Proteomes" id="UP000234585">
    <property type="component" value="Unassembled WGS sequence"/>
</dbReference>
<proteinExistence type="predicted"/>
<feature type="region of interest" description="Disordered" evidence="1">
    <location>
        <begin position="143"/>
        <end position="203"/>
    </location>
</feature>
<evidence type="ECO:0000256" key="1">
    <source>
        <dbReference type="SAM" id="MobiDB-lite"/>
    </source>
</evidence>
<sequence>MKRSIDESSSTHELDKQAKLTHRSNTTFLPPSVASVSRSRSSGPEEPSDSAYRTRTLFRAGILVDVDVPEEVQHQINTVLGTPPANASTLEHLASKLQRESMELTAVQAGASEWMSLLHEILKDLKSTMLMVVRNREWRPDIKPRVHQPPVSRSSVPRKRLCDQTGAQGPENPGSNVASEHASFDQSAPPTDRLGSIGPGTATLSVQSEPMLVTPFKLKDPRPDISVGISDQRLAIALQSRKVRNGKYLLDDLQEKRELISDPGLIPLNLRFPFFLVEAKSGATGGNLYQAQNQAAVGGASAIEVLKAFYQKSEGRRLSNTASPAVAGTMCQLLTFSATTEGPICELWAHFWDEANDSHYMANIDTWRTTRRDKAFDFVSKISTILNWGSTTFHNTVVEHLTLFGFDGASTSA</sequence>
<dbReference type="EMBL" id="KZ559182">
    <property type="protein sequence ID" value="PLB34270.1"/>
    <property type="molecule type" value="Genomic_DNA"/>
</dbReference>
<feature type="compositionally biased region" description="Basic and acidic residues" evidence="1">
    <location>
        <begin position="1"/>
        <end position="18"/>
    </location>
</feature>
<name>A0A2I2F0W1_ASPCN</name>
<evidence type="ECO:0000259" key="2">
    <source>
        <dbReference type="Pfam" id="PF25545"/>
    </source>
</evidence>
<organism evidence="3 4">
    <name type="scientific">Aspergillus candidus</name>
    <dbReference type="NCBI Taxonomy" id="41067"/>
    <lineage>
        <taxon>Eukaryota</taxon>
        <taxon>Fungi</taxon>
        <taxon>Dikarya</taxon>
        <taxon>Ascomycota</taxon>
        <taxon>Pezizomycotina</taxon>
        <taxon>Eurotiomycetes</taxon>
        <taxon>Eurotiomycetidae</taxon>
        <taxon>Eurotiales</taxon>
        <taxon>Aspergillaceae</taxon>
        <taxon>Aspergillus</taxon>
        <taxon>Aspergillus subgen. Circumdati</taxon>
    </lineage>
</organism>
<feature type="compositionally biased region" description="Polar residues" evidence="1">
    <location>
        <begin position="173"/>
        <end position="189"/>
    </location>
</feature>
<reference evidence="3 4" key="1">
    <citation type="submission" date="2017-12" db="EMBL/GenBank/DDBJ databases">
        <authorList>
            <consortium name="DOE Joint Genome Institute"/>
            <person name="Haridas S."/>
            <person name="Kjaerbolling I."/>
            <person name="Vesth T.C."/>
            <person name="Frisvad J.C."/>
            <person name="Nybo J.L."/>
            <person name="Theobald S."/>
            <person name="Kuo A."/>
            <person name="Bowyer P."/>
            <person name="Matsuda Y."/>
            <person name="Mondo S."/>
            <person name="Lyhne E.K."/>
            <person name="Kogle M.E."/>
            <person name="Clum A."/>
            <person name="Lipzen A."/>
            <person name="Salamov A."/>
            <person name="Ngan C.Y."/>
            <person name="Daum C."/>
            <person name="Chiniquy J."/>
            <person name="Barry K."/>
            <person name="LaButti K."/>
            <person name="Simmons B.A."/>
            <person name="Magnuson J.K."/>
            <person name="Mortensen U.H."/>
            <person name="Larsen T.O."/>
            <person name="Grigoriev I.V."/>
            <person name="Baker S.E."/>
            <person name="Andersen M.R."/>
            <person name="Nordberg H.P."/>
            <person name="Cantor M.N."/>
            <person name="Hua S.X."/>
        </authorList>
    </citation>
    <scope>NUCLEOTIDE SEQUENCE [LARGE SCALE GENOMIC DNA]</scope>
    <source>
        <strain evidence="3 4">CBS 102.13</strain>
    </source>
</reference>